<keyword evidence="2" id="KW-1185">Reference proteome</keyword>
<reference evidence="2" key="1">
    <citation type="submission" date="2017-01" db="EMBL/GenBank/DDBJ databases">
        <authorList>
            <person name="Varghese N."/>
            <person name="Submissions S."/>
        </authorList>
    </citation>
    <scope>NUCLEOTIDE SEQUENCE [LARGE SCALE GENOMIC DNA]</scope>
    <source>
        <strain evidence="2">DSM 29430</strain>
    </source>
</reference>
<name>A0A1N7P4T9_9RHOB</name>
<accession>A0A1N7P4T9</accession>
<dbReference type="GO" id="GO:0003824">
    <property type="term" value="F:catalytic activity"/>
    <property type="evidence" value="ECO:0007669"/>
    <property type="project" value="UniProtKB-ARBA"/>
</dbReference>
<evidence type="ECO:0008006" key="3">
    <source>
        <dbReference type="Google" id="ProtNLM"/>
    </source>
</evidence>
<dbReference type="OrthoDB" id="9813569at2"/>
<evidence type="ECO:0000313" key="2">
    <source>
        <dbReference type="Proteomes" id="UP000186684"/>
    </source>
</evidence>
<dbReference type="EMBL" id="FTOQ01000012">
    <property type="protein sequence ID" value="SIT05439.1"/>
    <property type="molecule type" value="Genomic_DNA"/>
</dbReference>
<dbReference type="AlphaFoldDB" id="A0A1N7P4T9"/>
<gene>
    <name evidence="1" type="ORF">SAMN05421759_11287</name>
</gene>
<evidence type="ECO:0000313" key="1">
    <source>
        <dbReference type="EMBL" id="SIT05439.1"/>
    </source>
</evidence>
<protein>
    <recommendedName>
        <fullName evidence="3">PfkB family carbohydrate kinase</fullName>
    </recommendedName>
</protein>
<dbReference type="InterPro" id="IPR029056">
    <property type="entry name" value="Ribokinase-like"/>
</dbReference>
<organism evidence="1 2">
    <name type="scientific">Roseivivax lentus</name>
    <dbReference type="NCBI Taxonomy" id="633194"/>
    <lineage>
        <taxon>Bacteria</taxon>
        <taxon>Pseudomonadati</taxon>
        <taxon>Pseudomonadota</taxon>
        <taxon>Alphaproteobacteria</taxon>
        <taxon>Rhodobacterales</taxon>
        <taxon>Roseobacteraceae</taxon>
        <taxon>Roseivivax</taxon>
    </lineage>
</organism>
<dbReference type="Proteomes" id="UP000186684">
    <property type="component" value="Unassembled WGS sequence"/>
</dbReference>
<dbReference type="RefSeq" id="WP_143526248.1">
    <property type="nucleotide sequence ID" value="NZ_FTOQ01000012.1"/>
</dbReference>
<dbReference type="SUPFAM" id="SSF53613">
    <property type="entry name" value="Ribokinase-like"/>
    <property type="match status" value="1"/>
</dbReference>
<proteinExistence type="predicted"/>
<sequence>MTPNGPMKAERIGVASAGNWILDTVHTISHWPEKSGLALIAAQHVGLGGGPANVAVGLKAMKAGYPVLPIGLVGAGALGDEVLRLCREAGLPVEGL</sequence>
<dbReference type="Gene3D" id="3.40.1190.20">
    <property type="match status" value="1"/>
</dbReference>